<dbReference type="AlphaFoldDB" id="A0A5R8QA55"/>
<reference evidence="2 3" key="1">
    <citation type="submission" date="2019-05" db="EMBL/GenBank/DDBJ databases">
        <title>Culicoidintestinum kansasii gen. nov., sp. nov. from the gastrointestinal tract of the biting midge, Culicoides sonorensis.</title>
        <authorList>
            <person name="Neupane S."/>
            <person name="Ghosh A."/>
            <person name="Gunther S."/>
            <person name="Martin K."/>
            <person name="Zurek L."/>
        </authorList>
    </citation>
    <scope>NUCLEOTIDE SEQUENCE [LARGE SCALE GENOMIC DNA]</scope>
    <source>
        <strain evidence="2 3">CS-1</strain>
    </source>
</reference>
<dbReference type="RefSeq" id="WP_138191467.1">
    <property type="nucleotide sequence ID" value="NZ_VBWP01000008.1"/>
</dbReference>
<evidence type="ECO:0000313" key="3">
    <source>
        <dbReference type="Proteomes" id="UP000306912"/>
    </source>
</evidence>
<feature type="transmembrane region" description="Helical" evidence="1">
    <location>
        <begin position="98"/>
        <end position="120"/>
    </location>
</feature>
<dbReference type="EMBL" id="VBWP01000008">
    <property type="protein sequence ID" value="TLG72471.1"/>
    <property type="molecule type" value="Genomic_DNA"/>
</dbReference>
<evidence type="ECO:0008006" key="4">
    <source>
        <dbReference type="Google" id="ProtNLM"/>
    </source>
</evidence>
<feature type="transmembrane region" description="Helical" evidence="1">
    <location>
        <begin position="12"/>
        <end position="36"/>
    </location>
</feature>
<protein>
    <recommendedName>
        <fullName evidence="4">DUF3021 domain-containing protein</fullName>
    </recommendedName>
</protein>
<gene>
    <name evidence="2" type="ORF">FEZ08_08765</name>
</gene>
<keyword evidence="1" id="KW-0812">Transmembrane</keyword>
<evidence type="ECO:0000313" key="2">
    <source>
        <dbReference type="EMBL" id="TLG72471.1"/>
    </source>
</evidence>
<feature type="transmembrane region" description="Helical" evidence="1">
    <location>
        <begin position="42"/>
        <end position="62"/>
    </location>
</feature>
<keyword evidence="3" id="KW-1185">Reference proteome</keyword>
<comment type="caution">
    <text evidence="2">The sequence shown here is derived from an EMBL/GenBank/DDBJ whole genome shotgun (WGS) entry which is preliminary data.</text>
</comment>
<name>A0A5R8QA55_9FIRM</name>
<evidence type="ECO:0000256" key="1">
    <source>
        <dbReference type="SAM" id="Phobius"/>
    </source>
</evidence>
<keyword evidence="1" id="KW-0472">Membrane</keyword>
<accession>A0A5R8QA55</accession>
<feature type="transmembrane region" description="Helical" evidence="1">
    <location>
        <begin position="74"/>
        <end position="92"/>
    </location>
</feature>
<dbReference type="Proteomes" id="UP000306912">
    <property type="component" value="Unassembled WGS sequence"/>
</dbReference>
<dbReference type="InParanoid" id="A0A5R8QA55"/>
<keyword evidence="1" id="KW-1133">Transmembrane helix</keyword>
<sequence length="137" mass="15480">MKRVLNLVGDTKMLWGVLFAAMVFLYMLAALIFSVQTINMTLLWQLLVWSVIFTLCEVVLLTDVIGQVPYVIRLGLMYLVVSASLWLSAGWLSFTASIWLSFAIVTVFYFGLQIGLAIYYHISGTKLNDMLHAYKGN</sequence>
<proteinExistence type="predicted"/>
<organism evidence="2 3">
    <name type="scientific">Culicoidibacter larvae</name>
    <dbReference type="NCBI Taxonomy" id="2579976"/>
    <lineage>
        <taxon>Bacteria</taxon>
        <taxon>Bacillati</taxon>
        <taxon>Bacillota</taxon>
        <taxon>Culicoidibacteria</taxon>
        <taxon>Culicoidibacterales</taxon>
        <taxon>Culicoidibacteraceae</taxon>
        <taxon>Culicoidibacter</taxon>
    </lineage>
</organism>